<evidence type="ECO:0000313" key="8">
    <source>
        <dbReference type="EMBL" id="GBF35330.1"/>
    </source>
</evidence>
<dbReference type="GO" id="GO:0005524">
    <property type="term" value="F:ATP binding"/>
    <property type="evidence" value="ECO:0007669"/>
    <property type="project" value="InterPro"/>
</dbReference>
<dbReference type="SUPFAM" id="SSF47781">
    <property type="entry name" value="RuvA domain 2-like"/>
    <property type="match status" value="1"/>
</dbReference>
<proteinExistence type="inferred from homology"/>
<comment type="caution">
    <text evidence="8">The sequence shown here is derived from an EMBL/GenBank/DDBJ whole genome shotgun (WGS) entry which is preliminary data.</text>
</comment>
<sequence>MIAFIKGNLYSVHTDTVVVDVNGVGYRLQVPLSVIPRLPGTGVEVVLYTHMHMREDGISLFGFDTQEALELFRLLLGVSGVGPKAALGVLSTITPENFSSAVITENAALISRAPGVGKKTAQRIILELKDKIAKISLPDREQTVLSGEAGHTADAVSALIALGYGSAEALRAVQETGRELEQPGVEDLIKLSLKRLAGNRV</sequence>
<evidence type="ECO:0000256" key="5">
    <source>
        <dbReference type="ARBA" id="ARBA00023204"/>
    </source>
</evidence>
<dbReference type="EMBL" id="BFAV01000157">
    <property type="protein sequence ID" value="GBF35330.1"/>
    <property type="molecule type" value="Genomic_DNA"/>
</dbReference>
<keyword evidence="8" id="KW-0378">Hydrolase</keyword>
<dbReference type="Gene3D" id="1.10.8.10">
    <property type="entry name" value="DNA helicase RuvA subunit, C-terminal domain"/>
    <property type="match status" value="1"/>
</dbReference>
<comment type="similarity">
    <text evidence="6">Belongs to the RuvA family.</text>
</comment>
<keyword evidence="8" id="KW-0547">Nucleotide-binding</keyword>
<dbReference type="SUPFAM" id="SSF46929">
    <property type="entry name" value="DNA helicase RuvA subunit, C-terminal domain"/>
    <property type="match status" value="1"/>
</dbReference>
<feature type="domain" description="Helix-hairpin-helix DNA-binding motif class 1" evidence="7">
    <location>
        <begin position="108"/>
        <end position="127"/>
    </location>
</feature>
<dbReference type="Proteomes" id="UP000239549">
    <property type="component" value="Unassembled WGS sequence"/>
</dbReference>
<dbReference type="GO" id="GO:0005737">
    <property type="term" value="C:cytoplasm"/>
    <property type="evidence" value="ECO:0007669"/>
    <property type="project" value="UniProtKB-SubCell"/>
</dbReference>
<comment type="subcellular location">
    <subcellularLocation>
        <location evidence="6">Cytoplasm</location>
    </subcellularLocation>
</comment>
<dbReference type="GO" id="GO:0006281">
    <property type="term" value="P:DNA repair"/>
    <property type="evidence" value="ECO:0007669"/>
    <property type="project" value="UniProtKB-UniRule"/>
</dbReference>
<keyword evidence="8" id="KW-0067">ATP-binding</keyword>
<dbReference type="AlphaFoldDB" id="A0A2L2XGT2"/>
<evidence type="ECO:0000256" key="2">
    <source>
        <dbReference type="ARBA" id="ARBA00022763"/>
    </source>
</evidence>
<feature type="region of interest" description="Domain I" evidence="6">
    <location>
        <begin position="1"/>
        <end position="64"/>
    </location>
</feature>
<evidence type="ECO:0000313" key="9">
    <source>
        <dbReference type="Proteomes" id="UP000239549"/>
    </source>
</evidence>
<keyword evidence="5 6" id="KW-0234">DNA repair</keyword>
<dbReference type="HAMAP" id="MF_00031">
    <property type="entry name" value="DNA_HJ_migration_RuvA"/>
    <property type="match status" value="1"/>
</dbReference>
<keyword evidence="4 6" id="KW-0233">DNA recombination</keyword>
<dbReference type="Gene3D" id="1.10.150.20">
    <property type="entry name" value="5' to 3' exonuclease, C-terminal subdomain"/>
    <property type="match status" value="1"/>
</dbReference>
<gene>
    <name evidence="6" type="primary">ruvA</name>
    <name evidence="8" type="ORF">DCCM_4453</name>
</gene>
<dbReference type="InterPro" id="IPR000085">
    <property type="entry name" value="RuvA"/>
</dbReference>
<accession>A0A2L2XGT2</accession>
<dbReference type="InterPro" id="IPR013849">
    <property type="entry name" value="DNA_helicase_Holl-junc_RuvA_I"/>
</dbReference>
<organism evidence="8 9">
    <name type="scientific">Desulfocucumis palustris</name>
    <dbReference type="NCBI Taxonomy" id="1898651"/>
    <lineage>
        <taxon>Bacteria</taxon>
        <taxon>Bacillati</taxon>
        <taxon>Bacillota</taxon>
        <taxon>Clostridia</taxon>
        <taxon>Eubacteriales</taxon>
        <taxon>Desulfocucumaceae</taxon>
        <taxon>Desulfocucumis</taxon>
    </lineage>
</organism>
<comment type="domain">
    <text evidence="6">Has three domains with a flexible linker between the domains II and III and assumes an 'L' shape. Domain III is highly mobile and contacts RuvB.</text>
</comment>
<feature type="region of interest" description="Domain III" evidence="6">
    <location>
        <begin position="152"/>
        <end position="201"/>
    </location>
</feature>
<evidence type="ECO:0000256" key="1">
    <source>
        <dbReference type="ARBA" id="ARBA00022490"/>
    </source>
</evidence>
<keyword evidence="9" id="KW-1185">Reference proteome</keyword>
<dbReference type="GO" id="GO:0009379">
    <property type="term" value="C:Holliday junction helicase complex"/>
    <property type="evidence" value="ECO:0007669"/>
    <property type="project" value="InterPro"/>
</dbReference>
<dbReference type="NCBIfam" id="TIGR00084">
    <property type="entry name" value="ruvA"/>
    <property type="match status" value="1"/>
</dbReference>
<keyword evidence="2 6" id="KW-0227">DNA damage</keyword>
<comment type="subunit">
    <text evidence="6">Homotetramer. Forms an RuvA(8)-RuvB(12)-Holliday junction (HJ) complex. HJ DNA is sandwiched between 2 RuvA tetramers; dsDNA enters through RuvA and exits via RuvB. An RuvB hexamer assembles on each DNA strand where it exits the tetramer. Each RuvB hexamer is contacted by two RuvA subunits (via domain III) on 2 adjacent RuvB subunits; this complex drives branch migration. In the full resolvosome a probable DNA-RuvA(4)-RuvB(12)-RuvC(2) complex forms which resolves the HJ.</text>
</comment>
<dbReference type="Pfam" id="PF14520">
    <property type="entry name" value="HHH_5"/>
    <property type="match status" value="1"/>
</dbReference>
<keyword evidence="8" id="KW-0347">Helicase</keyword>
<dbReference type="Pfam" id="PF07499">
    <property type="entry name" value="RuvA_C"/>
    <property type="match status" value="1"/>
</dbReference>
<evidence type="ECO:0000259" key="7">
    <source>
        <dbReference type="SMART" id="SM00278"/>
    </source>
</evidence>
<dbReference type="OrthoDB" id="5293449at2"/>
<dbReference type="GO" id="GO:0006310">
    <property type="term" value="P:DNA recombination"/>
    <property type="evidence" value="ECO:0007669"/>
    <property type="project" value="UniProtKB-UniRule"/>
</dbReference>
<dbReference type="InterPro" id="IPR012340">
    <property type="entry name" value="NA-bd_OB-fold"/>
</dbReference>
<dbReference type="RefSeq" id="WP_104373386.1">
    <property type="nucleotide sequence ID" value="NZ_BFAV01000157.1"/>
</dbReference>
<reference evidence="9" key="1">
    <citation type="submission" date="2018-02" db="EMBL/GenBank/DDBJ databases">
        <title>Genome sequence of Desulfocucumis palustris strain NAW-5.</title>
        <authorList>
            <person name="Watanabe M."/>
            <person name="Kojima H."/>
            <person name="Fukui M."/>
        </authorList>
    </citation>
    <scope>NUCLEOTIDE SEQUENCE [LARGE SCALE GENOMIC DNA]</scope>
    <source>
        <strain evidence="9">NAW-5</strain>
    </source>
</reference>
<name>A0A2L2XGT2_9FIRM</name>
<dbReference type="SMART" id="SM00278">
    <property type="entry name" value="HhH1"/>
    <property type="match status" value="2"/>
</dbReference>
<dbReference type="Gene3D" id="2.40.50.140">
    <property type="entry name" value="Nucleic acid-binding proteins"/>
    <property type="match status" value="1"/>
</dbReference>
<dbReference type="InterPro" id="IPR010994">
    <property type="entry name" value="RuvA_2-like"/>
</dbReference>
<dbReference type="CDD" id="cd14332">
    <property type="entry name" value="UBA_RuvA_C"/>
    <property type="match status" value="1"/>
</dbReference>
<evidence type="ECO:0000256" key="3">
    <source>
        <dbReference type="ARBA" id="ARBA00023125"/>
    </source>
</evidence>
<comment type="caution">
    <text evidence="6">Lacks conserved residue(s) required for the propagation of feature annotation.</text>
</comment>
<dbReference type="GO" id="GO:0009378">
    <property type="term" value="F:four-way junction helicase activity"/>
    <property type="evidence" value="ECO:0007669"/>
    <property type="project" value="InterPro"/>
</dbReference>
<dbReference type="GO" id="GO:0048476">
    <property type="term" value="C:Holliday junction resolvase complex"/>
    <property type="evidence" value="ECO:0007669"/>
    <property type="project" value="UniProtKB-UniRule"/>
</dbReference>
<evidence type="ECO:0000256" key="6">
    <source>
        <dbReference type="HAMAP-Rule" id="MF_00031"/>
    </source>
</evidence>
<dbReference type="InterPro" id="IPR011114">
    <property type="entry name" value="RuvA_C"/>
</dbReference>
<dbReference type="SUPFAM" id="SSF50249">
    <property type="entry name" value="Nucleic acid-binding proteins"/>
    <property type="match status" value="1"/>
</dbReference>
<dbReference type="GO" id="GO:0000400">
    <property type="term" value="F:four-way junction DNA binding"/>
    <property type="evidence" value="ECO:0007669"/>
    <property type="project" value="UniProtKB-UniRule"/>
</dbReference>
<comment type="function">
    <text evidence="6">The RuvA-RuvB-RuvC complex processes Holliday junction (HJ) DNA during genetic recombination and DNA repair, while the RuvA-RuvB complex plays an important role in the rescue of blocked DNA replication forks via replication fork reversal (RFR). RuvA specifically binds to HJ cruciform DNA, conferring on it an open structure. The RuvB hexamer acts as an ATP-dependent pump, pulling dsDNA into and through the RuvAB complex. HJ branch migration allows RuvC to scan DNA until it finds its consensus sequence, where it cleaves and resolves the cruciform DNA.</text>
</comment>
<evidence type="ECO:0000256" key="4">
    <source>
        <dbReference type="ARBA" id="ARBA00023172"/>
    </source>
</evidence>
<dbReference type="Pfam" id="PF01330">
    <property type="entry name" value="RuvA_N"/>
    <property type="match status" value="1"/>
</dbReference>
<dbReference type="InterPro" id="IPR036267">
    <property type="entry name" value="RuvA_C_sf"/>
</dbReference>
<protein>
    <recommendedName>
        <fullName evidence="6">Holliday junction branch migration complex subunit RuvA</fullName>
    </recommendedName>
</protein>
<keyword evidence="3 6" id="KW-0238">DNA-binding</keyword>
<keyword evidence="1 6" id="KW-0963">Cytoplasm</keyword>
<dbReference type="InterPro" id="IPR003583">
    <property type="entry name" value="Hlx-hairpin-Hlx_DNA-bd_motif"/>
</dbReference>
<feature type="domain" description="Helix-hairpin-helix DNA-binding motif class 1" evidence="7">
    <location>
        <begin position="73"/>
        <end position="92"/>
    </location>
</feature>